<dbReference type="Gene3D" id="3.30.2310.20">
    <property type="entry name" value="RelE-like"/>
    <property type="match status" value="1"/>
</dbReference>
<organism evidence="1 2">
    <name type="scientific">Rhodoferax antarcticus ANT.BR</name>
    <dbReference type="NCBI Taxonomy" id="1111071"/>
    <lineage>
        <taxon>Bacteria</taxon>
        <taxon>Pseudomonadati</taxon>
        <taxon>Pseudomonadota</taxon>
        <taxon>Betaproteobacteria</taxon>
        <taxon>Burkholderiales</taxon>
        <taxon>Comamonadaceae</taxon>
        <taxon>Rhodoferax</taxon>
    </lineage>
</organism>
<reference evidence="1 2" key="1">
    <citation type="submission" date="2017-01" db="EMBL/GenBank/DDBJ databases">
        <title>Genome sequence of Rhodoferax antarcticus ANT.BR, a psychrophilic purple nonsulfur bacterium from an Antarctic microbial mat.</title>
        <authorList>
            <person name="Baker J."/>
            <person name="Riester C."/>
            <person name="Skinner B."/>
            <person name="Newell A."/>
            <person name="Swingley W."/>
            <person name="Madigan M."/>
            <person name="Jung D."/>
            <person name="Asao M."/>
            <person name="Chen M."/>
            <person name="Loughlin P."/>
            <person name="Pan H."/>
            <person name="Lin S."/>
            <person name="Li N."/>
            <person name="Shaw J."/>
            <person name="Prado M."/>
            <person name="Sherman C."/>
            <person name="Li X."/>
            <person name="Tang J."/>
            <person name="Blankenship R."/>
            <person name="Zhao T."/>
            <person name="Touchman J."/>
            <person name="Sattley M."/>
        </authorList>
    </citation>
    <scope>NUCLEOTIDE SEQUENCE [LARGE SCALE GENOMIC DNA]</scope>
    <source>
        <strain evidence="1 2">ANT.BR</strain>
    </source>
</reference>
<gene>
    <name evidence="1" type="ORF">BLL52_3992</name>
</gene>
<dbReference type="Proteomes" id="UP000185911">
    <property type="component" value="Unassembled WGS sequence"/>
</dbReference>
<dbReference type="AlphaFoldDB" id="A0A1Q8Y9G2"/>
<evidence type="ECO:0000313" key="2">
    <source>
        <dbReference type="Proteomes" id="UP000185911"/>
    </source>
</evidence>
<dbReference type="PANTHER" id="PTHR40266:SF2">
    <property type="entry name" value="TOXIN HIGB-1"/>
    <property type="match status" value="1"/>
</dbReference>
<accession>A0A1Q8Y9G2</accession>
<evidence type="ECO:0000313" key="1">
    <source>
        <dbReference type="EMBL" id="OLP04671.1"/>
    </source>
</evidence>
<dbReference type="STRING" id="81479.RA876_13755"/>
<proteinExistence type="predicted"/>
<dbReference type="InterPro" id="IPR035093">
    <property type="entry name" value="RelE/ParE_toxin_dom_sf"/>
</dbReference>
<dbReference type="EMBL" id="MSYM01000019">
    <property type="protein sequence ID" value="OLP04671.1"/>
    <property type="molecule type" value="Genomic_DNA"/>
</dbReference>
<dbReference type="Pfam" id="PF05015">
    <property type="entry name" value="HigB-like_toxin"/>
    <property type="match status" value="1"/>
</dbReference>
<comment type="caution">
    <text evidence="1">The sequence shown here is derived from an EMBL/GenBank/DDBJ whole genome shotgun (WGS) entry which is preliminary data.</text>
</comment>
<dbReference type="InterPro" id="IPR007711">
    <property type="entry name" value="HigB-1"/>
</dbReference>
<dbReference type="PANTHER" id="PTHR40266">
    <property type="entry name" value="TOXIN HIGB-1"/>
    <property type="match status" value="1"/>
</dbReference>
<dbReference type="RefSeq" id="WP_075588062.1">
    <property type="nucleotide sequence ID" value="NZ_MSYM01000019.1"/>
</dbReference>
<keyword evidence="2" id="KW-1185">Reference proteome</keyword>
<name>A0A1Q8Y9G2_9BURK</name>
<dbReference type="SUPFAM" id="SSF143011">
    <property type="entry name" value="RelE-like"/>
    <property type="match status" value="1"/>
</dbReference>
<protein>
    <submittedName>
        <fullName evidence="1">Plasmid maintenance system killer family protein</fullName>
    </submittedName>
</protein>
<sequence length="92" mass="10386">MIKSFGHKGLQAFFERGTKAGIRPDHAPKLARLLARLDVATCDRDMNLPGWGLHPLTDDLKGHWAVSVNGNWRMTFTFDGTDAVLVDYMDYH</sequence>